<dbReference type="GO" id="GO:0000209">
    <property type="term" value="P:protein polyubiquitination"/>
    <property type="evidence" value="ECO:0007669"/>
    <property type="project" value="TreeGrafter"/>
</dbReference>
<dbReference type="OrthoDB" id="342730at2759"/>
<dbReference type="PANTHER" id="PTHR24104">
    <property type="entry name" value="E3 UBIQUITIN-PROTEIN LIGASE NHLRC1-RELATED"/>
    <property type="match status" value="1"/>
</dbReference>
<dbReference type="VEuPathDB" id="AmoebaDB:NAEGRDRAFT_62828"/>
<dbReference type="CDD" id="cd05819">
    <property type="entry name" value="NHL"/>
    <property type="match status" value="1"/>
</dbReference>
<dbReference type="eggNOG" id="KOG2177">
    <property type="taxonomic scope" value="Eukaryota"/>
</dbReference>
<feature type="compositionally biased region" description="Low complexity" evidence="1">
    <location>
        <begin position="1"/>
        <end position="36"/>
    </location>
</feature>
<evidence type="ECO:0000259" key="2">
    <source>
        <dbReference type="SMART" id="SM00336"/>
    </source>
</evidence>
<feature type="region of interest" description="Disordered" evidence="1">
    <location>
        <begin position="1"/>
        <end position="37"/>
    </location>
</feature>
<dbReference type="Proteomes" id="UP000006671">
    <property type="component" value="Unassembled WGS sequence"/>
</dbReference>
<evidence type="ECO:0000313" key="4">
    <source>
        <dbReference type="Proteomes" id="UP000006671"/>
    </source>
</evidence>
<dbReference type="InterPro" id="IPR011042">
    <property type="entry name" value="6-blade_b-propeller_TolB-like"/>
</dbReference>
<dbReference type="SUPFAM" id="SSF101898">
    <property type="entry name" value="NHL repeat"/>
    <property type="match status" value="1"/>
</dbReference>
<dbReference type="InParanoid" id="D2V1B6"/>
<evidence type="ECO:0000313" key="3">
    <source>
        <dbReference type="EMBL" id="EFC49442.1"/>
    </source>
</evidence>
<gene>
    <name evidence="3" type="ORF">NAEGRDRAFT_62828</name>
</gene>
<organism evidence="4">
    <name type="scientific">Naegleria gruberi</name>
    <name type="common">Amoeba</name>
    <dbReference type="NCBI Taxonomy" id="5762"/>
    <lineage>
        <taxon>Eukaryota</taxon>
        <taxon>Discoba</taxon>
        <taxon>Heterolobosea</taxon>
        <taxon>Tetramitia</taxon>
        <taxon>Eutetramitia</taxon>
        <taxon>Vahlkampfiidae</taxon>
        <taxon>Naegleria</taxon>
    </lineage>
</organism>
<keyword evidence="4" id="KW-1185">Reference proteome</keyword>
<dbReference type="GO" id="GO:0043161">
    <property type="term" value="P:proteasome-mediated ubiquitin-dependent protein catabolic process"/>
    <property type="evidence" value="ECO:0007669"/>
    <property type="project" value="TreeGrafter"/>
</dbReference>
<dbReference type="KEGG" id="ngr:NAEGRDRAFT_62828"/>
<dbReference type="AlphaFoldDB" id="D2V1B6"/>
<dbReference type="Gene3D" id="3.30.160.60">
    <property type="entry name" value="Classic Zinc Finger"/>
    <property type="match status" value="1"/>
</dbReference>
<dbReference type="Gene3D" id="2.120.10.30">
    <property type="entry name" value="TolB, C-terminal domain"/>
    <property type="match status" value="2"/>
</dbReference>
<dbReference type="Pfam" id="PF00643">
    <property type="entry name" value="zf-B_box"/>
    <property type="match status" value="1"/>
</dbReference>
<dbReference type="CDD" id="cd19757">
    <property type="entry name" value="Bbox1"/>
    <property type="match status" value="1"/>
</dbReference>
<reference evidence="3 4" key="1">
    <citation type="journal article" date="2010" name="Cell">
        <title>The genome of Naegleria gruberi illuminates early eukaryotic versatility.</title>
        <authorList>
            <person name="Fritz-Laylin L.K."/>
            <person name="Prochnik S.E."/>
            <person name="Ginger M.L."/>
            <person name="Dacks J.B."/>
            <person name="Carpenter M.L."/>
            <person name="Field M.C."/>
            <person name="Kuo A."/>
            <person name="Paredez A."/>
            <person name="Chapman J."/>
            <person name="Pham J."/>
            <person name="Shu S."/>
            <person name="Neupane R."/>
            <person name="Cipriano M."/>
            <person name="Mancuso J."/>
            <person name="Tu H."/>
            <person name="Salamov A."/>
            <person name="Lindquist E."/>
            <person name="Shapiro H."/>
            <person name="Lucas S."/>
            <person name="Grigoriev I.V."/>
            <person name="Cande W.Z."/>
            <person name="Fulton C."/>
            <person name="Rokhsar D.S."/>
            <person name="Dawson S.C."/>
        </authorList>
    </citation>
    <scope>NUCLEOTIDE SEQUENCE [LARGE SCALE GENOMIC DNA]</scope>
    <source>
        <strain evidence="3 4">NEG-M</strain>
    </source>
</reference>
<sequence length="667" mass="76388">MIHSRSSSGASSNTTSSSLVGSTESSPKTPKSSPSSLVSNGVYYKIQPCSKCWKKAEEYQESTCFCKECDLYLCKFHTKTHLKKCSHHHIFPHDSVQNSLVSPLSLNTISPSQHQPSPLSARKKPPKCILHSVAINTVCKTCQSLICAACSVDSHKGHDIFLIENIEAEEKLKMTQELSELENSVNEWESMHGLEPNKTNDQCQFYLNKISKMKLRMKQQSNEFYENVQRVVREKQEKLNESIEKKCLEYEMIVREIATLKKDVKLLYLEFASLSDMSGYELLERKHRKYYKTLQEFEKIKLLFQFTDISDLYENQLMDLSEIVEEIRTELEHFSSVSNIMKRRVIPRTIAYSHSLEQQENEKNNLSNPYDVKISHLLNVLLVSDYFNSRIMVYDLKTKKFKGSIKTFFRPHCLYIIEEDIRGDAVSSPKSPSSASSRTSIFIGSNDRSVYKFNLEQLLKISIIDKQSQFYEWKQSSGIISYPSGMTFCKNSKLLFVCDYNNNCIHLLNSQTGQPIHRLDQSTCGINFSSPWGIDMTLNGDLIVSETGSNKIQIFKLSITPESPLATGVNFKNNYQAELKYSFGKSGSSIGEFNFVRGLLYDKVSRQLLICDSSNKRIELFDESGGYLHSFKSEHLQGPYGMCMNEVNNELYVADYSKKKVHIFNVT</sequence>
<dbReference type="PANTHER" id="PTHR24104:SF25">
    <property type="entry name" value="PROTEIN LIN-41"/>
    <property type="match status" value="1"/>
</dbReference>
<dbReference type="GO" id="GO:0008270">
    <property type="term" value="F:zinc ion binding"/>
    <property type="evidence" value="ECO:0007669"/>
    <property type="project" value="UniProtKB-KW"/>
</dbReference>
<dbReference type="SMART" id="SM00336">
    <property type="entry name" value="BBOX"/>
    <property type="match status" value="1"/>
</dbReference>
<dbReference type="GeneID" id="8852659"/>
<dbReference type="RefSeq" id="XP_002682186.1">
    <property type="nucleotide sequence ID" value="XM_002682140.1"/>
</dbReference>
<dbReference type="OMA" id="RVIVTDW"/>
<feature type="domain" description="B box-type" evidence="2">
    <location>
        <begin position="123"/>
        <end position="163"/>
    </location>
</feature>
<dbReference type="SUPFAM" id="SSF57845">
    <property type="entry name" value="B-box zinc-binding domain"/>
    <property type="match status" value="1"/>
</dbReference>
<name>D2V1B6_NAEGR</name>
<evidence type="ECO:0000256" key="1">
    <source>
        <dbReference type="SAM" id="MobiDB-lite"/>
    </source>
</evidence>
<dbReference type="GO" id="GO:0061630">
    <property type="term" value="F:ubiquitin protein ligase activity"/>
    <property type="evidence" value="ECO:0007669"/>
    <property type="project" value="TreeGrafter"/>
</dbReference>
<dbReference type="EMBL" id="GG738848">
    <property type="protein sequence ID" value="EFC49442.1"/>
    <property type="molecule type" value="Genomic_DNA"/>
</dbReference>
<dbReference type="InterPro" id="IPR050952">
    <property type="entry name" value="TRIM-NHL_E3_ligases"/>
</dbReference>
<dbReference type="InterPro" id="IPR000315">
    <property type="entry name" value="Znf_B-box"/>
</dbReference>
<proteinExistence type="predicted"/>
<protein>
    <submittedName>
        <fullName evidence="3">Predicted protein</fullName>
    </submittedName>
</protein>
<accession>D2V1B6</accession>